<gene>
    <name evidence="1" type="ORF">EZV62_007658</name>
</gene>
<protein>
    <submittedName>
        <fullName evidence="1">Uncharacterized protein</fullName>
    </submittedName>
</protein>
<dbReference type="EMBL" id="VAHF01000003">
    <property type="protein sequence ID" value="TXG66383.1"/>
    <property type="molecule type" value="Genomic_DNA"/>
</dbReference>
<accession>A0A5C7IA60</accession>
<organism evidence="1 2">
    <name type="scientific">Acer yangbiense</name>
    <dbReference type="NCBI Taxonomy" id="1000413"/>
    <lineage>
        <taxon>Eukaryota</taxon>
        <taxon>Viridiplantae</taxon>
        <taxon>Streptophyta</taxon>
        <taxon>Embryophyta</taxon>
        <taxon>Tracheophyta</taxon>
        <taxon>Spermatophyta</taxon>
        <taxon>Magnoliopsida</taxon>
        <taxon>eudicotyledons</taxon>
        <taxon>Gunneridae</taxon>
        <taxon>Pentapetalae</taxon>
        <taxon>rosids</taxon>
        <taxon>malvids</taxon>
        <taxon>Sapindales</taxon>
        <taxon>Sapindaceae</taxon>
        <taxon>Hippocastanoideae</taxon>
        <taxon>Acereae</taxon>
        <taxon>Acer</taxon>
    </lineage>
</organism>
<proteinExistence type="predicted"/>
<keyword evidence="2" id="KW-1185">Reference proteome</keyword>
<name>A0A5C7IA60_9ROSI</name>
<sequence>MSFMAIGCSDRQLQIQVWSDSMAHASTNLCDFLIISPSNTTTHHRQLMLPGIHGGDNPTEARQVAQLPSALLQYTFEYCYLLESAGALLIVTRQGMTARPLTDSGPKY</sequence>
<evidence type="ECO:0000313" key="2">
    <source>
        <dbReference type="Proteomes" id="UP000323000"/>
    </source>
</evidence>
<dbReference type="AlphaFoldDB" id="A0A5C7IA60"/>
<reference evidence="2" key="1">
    <citation type="journal article" date="2019" name="Gigascience">
        <title>De novo genome assembly of the endangered Acer yangbiense, a plant species with extremely small populations endemic to Yunnan Province, China.</title>
        <authorList>
            <person name="Yang J."/>
            <person name="Wariss H.M."/>
            <person name="Tao L."/>
            <person name="Zhang R."/>
            <person name="Yun Q."/>
            <person name="Hollingsworth P."/>
            <person name="Dao Z."/>
            <person name="Luo G."/>
            <person name="Guo H."/>
            <person name="Ma Y."/>
            <person name="Sun W."/>
        </authorList>
    </citation>
    <scope>NUCLEOTIDE SEQUENCE [LARGE SCALE GENOMIC DNA]</scope>
    <source>
        <strain evidence="2">cv. Malutang</strain>
    </source>
</reference>
<comment type="caution">
    <text evidence="1">The sequence shown here is derived from an EMBL/GenBank/DDBJ whole genome shotgun (WGS) entry which is preliminary data.</text>
</comment>
<evidence type="ECO:0000313" key="1">
    <source>
        <dbReference type="EMBL" id="TXG66383.1"/>
    </source>
</evidence>
<dbReference type="Proteomes" id="UP000323000">
    <property type="component" value="Chromosome 3"/>
</dbReference>